<reference evidence="2" key="1">
    <citation type="submission" date="2023-10" db="EMBL/GenBank/DDBJ databases">
        <authorList>
            <person name="Chen Y."/>
            <person name="Shah S."/>
            <person name="Dougan E. K."/>
            <person name="Thang M."/>
            <person name="Chan C."/>
        </authorList>
    </citation>
    <scope>NUCLEOTIDE SEQUENCE [LARGE SCALE GENOMIC DNA]</scope>
</reference>
<evidence type="ECO:0000313" key="2">
    <source>
        <dbReference type="EMBL" id="CAK0797581.1"/>
    </source>
</evidence>
<protein>
    <submittedName>
        <fullName evidence="2">Uncharacterized protein</fullName>
    </submittedName>
</protein>
<proteinExistence type="predicted"/>
<feature type="compositionally biased region" description="Basic and acidic residues" evidence="1">
    <location>
        <begin position="139"/>
        <end position="148"/>
    </location>
</feature>
<organism evidence="2 3">
    <name type="scientific">Prorocentrum cordatum</name>
    <dbReference type="NCBI Taxonomy" id="2364126"/>
    <lineage>
        <taxon>Eukaryota</taxon>
        <taxon>Sar</taxon>
        <taxon>Alveolata</taxon>
        <taxon>Dinophyceae</taxon>
        <taxon>Prorocentrales</taxon>
        <taxon>Prorocentraceae</taxon>
        <taxon>Prorocentrum</taxon>
    </lineage>
</organism>
<keyword evidence="3" id="KW-1185">Reference proteome</keyword>
<feature type="region of interest" description="Disordered" evidence="1">
    <location>
        <begin position="127"/>
        <end position="190"/>
    </location>
</feature>
<dbReference type="EMBL" id="CAUYUJ010001780">
    <property type="protein sequence ID" value="CAK0797581.1"/>
    <property type="molecule type" value="Genomic_DNA"/>
</dbReference>
<dbReference type="Proteomes" id="UP001189429">
    <property type="component" value="Unassembled WGS sequence"/>
</dbReference>
<evidence type="ECO:0000313" key="3">
    <source>
        <dbReference type="Proteomes" id="UP001189429"/>
    </source>
</evidence>
<sequence>MVQIERRRQLRMEEQRVDILLLRLRARSDSAFWKVLAQASFGPPREPLCAAGPRRMWAPEAGEAALEAAASNDAALLARFEEGVFGAAPSFHTSAPSAPPTKASGALSDVAHLRRKRQAEEHVAGIASEPMNRRHSKRQAAEQRELRRTIVRPGPVTVLEPRNPSWSSSPATAGAGDASGPPSGGPGAGAAATAAAAAAETKVARSGAAQGAVASAKQLAAITSVCMVCLRGFTSDARLRRHEELSELHRLSVARLRESSVARPAPVVVS</sequence>
<accession>A0ABN9PWD8</accession>
<feature type="compositionally biased region" description="Low complexity" evidence="1">
    <location>
        <begin position="167"/>
        <end position="181"/>
    </location>
</feature>
<name>A0ABN9PWD8_9DINO</name>
<evidence type="ECO:0000256" key="1">
    <source>
        <dbReference type="SAM" id="MobiDB-lite"/>
    </source>
</evidence>
<gene>
    <name evidence="2" type="ORF">PCOR1329_LOCUS6618</name>
</gene>
<comment type="caution">
    <text evidence="2">The sequence shown here is derived from an EMBL/GenBank/DDBJ whole genome shotgun (WGS) entry which is preliminary data.</text>
</comment>